<evidence type="ECO:0000256" key="1">
    <source>
        <dbReference type="SAM" id="Phobius"/>
    </source>
</evidence>
<gene>
    <name evidence="2" type="ORF">ZIOFF_001145</name>
</gene>
<comment type="caution">
    <text evidence="2">The sequence shown here is derived from an EMBL/GenBank/DDBJ whole genome shotgun (WGS) entry which is preliminary data.</text>
</comment>
<dbReference type="SUPFAM" id="SSF56219">
    <property type="entry name" value="DNase I-like"/>
    <property type="match status" value="1"/>
</dbReference>
<keyword evidence="1" id="KW-1133">Transmembrane helix</keyword>
<sequence>MEMSKSFVDKVDSDYVDTGQLQRSFSLTLEKSKVAHQTGLQNVLPSGDFNVISGLNEHSIGILAKLGAIREFNKFVMLFGLLDVGFVDDSFTWNNNKVWKRLDRVLLSPTWSANDFGVQIEHLKVVDVVIQRGGVDRMFCKSSPDGIFSMKSAWNCDRSHGQLVEMGAVTWIMLAKHGVIGMGSNVRAELVAILKGSCMGFVRLLDFFSSKVEFCGLGVVCVWFYASLAFKIHEGMFFVWLCSVDVIIAYMNFWHTYFDGWIAVYLQMKYRKHLGLQDSFWDFFCIYTRSLFTVYDRVLALRSYFCDVFGFIVVLVVFYLGFEYVVILLEVQDPGLIWVG</sequence>
<dbReference type="Proteomes" id="UP000734854">
    <property type="component" value="Unassembled WGS sequence"/>
</dbReference>
<organism evidence="2 3">
    <name type="scientific">Zingiber officinale</name>
    <name type="common">Ginger</name>
    <name type="synonym">Amomum zingiber</name>
    <dbReference type="NCBI Taxonomy" id="94328"/>
    <lineage>
        <taxon>Eukaryota</taxon>
        <taxon>Viridiplantae</taxon>
        <taxon>Streptophyta</taxon>
        <taxon>Embryophyta</taxon>
        <taxon>Tracheophyta</taxon>
        <taxon>Spermatophyta</taxon>
        <taxon>Magnoliopsida</taxon>
        <taxon>Liliopsida</taxon>
        <taxon>Zingiberales</taxon>
        <taxon>Zingiberaceae</taxon>
        <taxon>Zingiber</taxon>
    </lineage>
</organism>
<dbReference type="EMBL" id="JACMSC010000001">
    <property type="protein sequence ID" value="KAG6536101.1"/>
    <property type="molecule type" value="Genomic_DNA"/>
</dbReference>
<dbReference type="InterPro" id="IPR036691">
    <property type="entry name" value="Endo/exonu/phosph_ase_sf"/>
</dbReference>
<protein>
    <submittedName>
        <fullName evidence="2">Uncharacterized protein</fullName>
    </submittedName>
</protein>
<keyword evidence="1" id="KW-0812">Transmembrane</keyword>
<feature type="transmembrane region" description="Helical" evidence="1">
    <location>
        <begin position="301"/>
        <end position="322"/>
    </location>
</feature>
<feature type="transmembrane region" description="Helical" evidence="1">
    <location>
        <begin position="237"/>
        <end position="258"/>
    </location>
</feature>
<reference evidence="2 3" key="1">
    <citation type="submission" date="2020-08" db="EMBL/GenBank/DDBJ databases">
        <title>Plant Genome Project.</title>
        <authorList>
            <person name="Zhang R.-G."/>
        </authorList>
    </citation>
    <scope>NUCLEOTIDE SEQUENCE [LARGE SCALE GENOMIC DNA]</scope>
    <source>
        <tissue evidence="2">Rhizome</tissue>
    </source>
</reference>
<dbReference type="AlphaFoldDB" id="A0A8J5LY93"/>
<keyword evidence="3" id="KW-1185">Reference proteome</keyword>
<feature type="transmembrane region" description="Helical" evidence="1">
    <location>
        <begin position="204"/>
        <end position="225"/>
    </location>
</feature>
<evidence type="ECO:0000313" key="2">
    <source>
        <dbReference type="EMBL" id="KAG6536101.1"/>
    </source>
</evidence>
<accession>A0A8J5LY93</accession>
<name>A0A8J5LY93_ZINOF</name>
<proteinExistence type="predicted"/>
<evidence type="ECO:0000313" key="3">
    <source>
        <dbReference type="Proteomes" id="UP000734854"/>
    </source>
</evidence>
<keyword evidence="1" id="KW-0472">Membrane</keyword>
<dbReference type="Gene3D" id="3.60.10.10">
    <property type="entry name" value="Endonuclease/exonuclease/phosphatase"/>
    <property type="match status" value="1"/>
</dbReference>